<dbReference type="PANTHER" id="PTHR34814:SF2">
    <property type="entry name" value="DUF3533 DOMAIN-CONTAINING PROTEIN"/>
    <property type="match status" value="1"/>
</dbReference>
<comment type="caution">
    <text evidence="4">The sequence shown here is derived from an EMBL/GenBank/DDBJ whole genome shotgun (WGS) entry which is preliminary data.</text>
</comment>
<sequence length="496" mass="54444">MAPGNRSSKASNSSDAATMVAEKEFWRGRKKQFGVAVGASFILIQLLFLTTLSYLFGSIYRQSTRIHNLKVLAVDYDGGLIGQSLRGAYENLAAPSFLGIEFKSEADGYADVSDVVAAVRRGDYWAAVYTHAGASNRLAAALGGGDAASTYNSSAAVTYVWNEIRYAAVAAGSIKSNMETLVSVSRAVYTHLNGSAALTSLDQSDPAAVAAYLNPIQASSINIKPSPQAAKTVYNTIPMVMGIIMQFFFLMAVNGVASSLQLYSHLPFVQNLAVRVTLSLVYTLVGALCQSAYFWAFKESWEQPASVFVLVWLCLWLYQHVQFLVFDVATTFIPISFLPFFVLSWVIANVTSTISPFELSPGFYRWAYALPAHETWQVLVTIWSGGAVNRLYRALPIMFAWVVVMAPSSFLALRWRCAKAVEAAAEEAERKEKERAEIEKEVGGGLREEREKARGAAAGRPRVDGAGSEERDGRRELEYFPSLPTPFENTLRKLEQ</sequence>
<gene>
    <name evidence="4" type="ORF">SLS58_009774</name>
</gene>
<name>A0ABR3TAV6_9PEZI</name>
<feature type="transmembrane region" description="Helical" evidence="2">
    <location>
        <begin position="325"/>
        <end position="348"/>
    </location>
</feature>
<dbReference type="InterPro" id="IPR053001">
    <property type="entry name" value="MNNG_permease-like"/>
</dbReference>
<feature type="compositionally biased region" description="Basic and acidic residues" evidence="1">
    <location>
        <begin position="468"/>
        <end position="478"/>
    </location>
</feature>
<reference evidence="4 5" key="1">
    <citation type="journal article" date="2023" name="Plant Dis.">
        <title>First Report of Diplodia intermedia Causing Canker and Dieback Diseases on Apple Trees in Canada.</title>
        <authorList>
            <person name="Ellouze W."/>
            <person name="Ilyukhin E."/>
            <person name="Sulman M."/>
            <person name="Ali S."/>
        </authorList>
    </citation>
    <scope>NUCLEOTIDE SEQUENCE [LARGE SCALE GENOMIC DNA]</scope>
    <source>
        <strain evidence="4 5">M45-28</strain>
    </source>
</reference>
<feature type="region of interest" description="Disordered" evidence="1">
    <location>
        <begin position="429"/>
        <end position="496"/>
    </location>
</feature>
<keyword evidence="5" id="KW-1185">Reference proteome</keyword>
<feature type="compositionally biased region" description="Basic and acidic residues" evidence="1">
    <location>
        <begin position="429"/>
        <end position="454"/>
    </location>
</feature>
<evidence type="ECO:0000259" key="3">
    <source>
        <dbReference type="Pfam" id="PF12051"/>
    </source>
</evidence>
<evidence type="ECO:0000313" key="5">
    <source>
        <dbReference type="Proteomes" id="UP001521184"/>
    </source>
</evidence>
<dbReference type="Proteomes" id="UP001521184">
    <property type="component" value="Unassembled WGS sequence"/>
</dbReference>
<feature type="domain" description="DUF3533" evidence="3">
    <location>
        <begin position="41"/>
        <end position="405"/>
    </location>
</feature>
<keyword evidence="2" id="KW-0812">Transmembrane</keyword>
<organism evidence="4 5">
    <name type="scientific">Diplodia intermedia</name>
    <dbReference type="NCBI Taxonomy" id="856260"/>
    <lineage>
        <taxon>Eukaryota</taxon>
        <taxon>Fungi</taxon>
        <taxon>Dikarya</taxon>
        <taxon>Ascomycota</taxon>
        <taxon>Pezizomycotina</taxon>
        <taxon>Dothideomycetes</taxon>
        <taxon>Dothideomycetes incertae sedis</taxon>
        <taxon>Botryosphaeriales</taxon>
        <taxon>Botryosphaeriaceae</taxon>
        <taxon>Diplodia</taxon>
    </lineage>
</organism>
<dbReference type="EMBL" id="JAKEKT020000101">
    <property type="protein sequence ID" value="KAL1636421.1"/>
    <property type="molecule type" value="Genomic_DNA"/>
</dbReference>
<keyword evidence="2" id="KW-0472">Membrane</keyword>
<accession>A0ABR3TAV6</accession>
<feature type="transmembrane region" description="Helical" evidence="2">
    <location>
        <begin position="237"/>
        <end position="260"/>
    </location>
</feature>
<dbReference type="PANTHER" id="PTHR34814">
    <property type="entry name" value="NITROSOGUANIDINE RESISTANCE PROTEIN SNG1"/>
    <property type="match status" value="1"/>
</dbReference>
<feature type="transmembrane region" description="Helical" evidence="2">
    <location>
        <begin position="301"/>
        <end position="318"/>
    </location>
</feature>
<evidence type="ECO:0000256" key="2">
    <source>
        <dbReference type="SAM" id="Phobius"/>
    </source>
</evidence>
<feature type="transmembrane region" description="Helical" evidence="2">
    <location>
        <begin position="33"/>
        <end position="56"/>
    </location>
</feature>
<keyword evidence="2" id="KW-1133">Transmembrane helix</keyword>
<protein>
    <recommendedName>
        <fullName evidence="3">DUF3533 domain-containing protein</fullName>
    </recommendedName>
</protein>
<feature type="transmembrane region" description="Helical" evidence="2">
    <location>
        <begin position="272"/>
        <end position="295"/>
    </location>
</feature>
<feature type="transmembrane region" description="Helical" evidence="2">
    <location>
        <begin position="394"/>
        <end position="413"/>
    </location>
</feature>
<dbReference type="Pfam" id="PF12051">
    <property type="entry name" value="DUF3533"/>
    <property type="match status" value="1"/>
</dbReference>
<proteinExistence type="predicted"/>
<dbReference type="InterPro" id="IPR022703">
    <property type="entry name" value="DUF3533"/>
</dbReference>
<feature type="compositionally biased region" description="Low complexity" evidence="1">
    <location>
        <begin position="455"/>
        <end position="466"/>
    </location>
</feature>
<evidence type="ECO:0000256" key="1">
    <source>
        <dbReference type="SAM" id="MobiDB-lite"/>
    </source>
</evidence>
<evidence type="ECO:0000313" key="4">
    <source>
        <dbReference type="EMBL" id="KAL1636421.1"/>
    </source>
</evidence>